<evidence type="ECO:0000256" key="23">
    <source>
        <dbReference type="ARBA" id="ARBA00034000"/>
    </source>
</evidence>
<dbReference type="Pfam" id="PF17092">
    <property type="entry name" value="PCB_OB"/>
    <property type="match status" value="1"/>
</dbReference>
<dbReference type="InterPro" id="IPR012338">
    <property type="entry name" value="Beta-lactam/transpept-like"/>
</dbReference>
<keyword evidence="14 31" id="KW-0378">Hydrolase</keyword>
<keyword evidence="34" id="KW-1185">Reference proteome</keyword>
<comment type="similarity">
    <text evidence="3">In the C-terminal section; belongs to the transpeptidase family.</text>
</comment>
<dbReference type="Pfam" id="PF00905">
    <property type="entry name" value="Transpeptidase"/>
    <property type="match status" value="1"/>
</dbReference>
<keyword evidence="22" id="KW-0961">Cell wall biogenesis/degradation</keyword>
<dbReference type="GO" id="GO:0006508">
    <property type="term" value="P:proteolysis"/>
    <property type="evidence" value="ECO:0007669"/>
    <property type="project" value="UniProtKB-KW"/>
</dbReference>
<evidence type="ECO:0000256" key="26">
    <source>
        <dbReference type="ARBA" id="ARBA00060592"/>
    </source>
</evidence>
<evidence type="ECO:0000256" key="24">
    <source>
        <dbReference type="ARBA" id="ARBA00044770"/>
    </source>
</evidence>
<dbReference type="GO" id="GO:0008360">
    <property type="term" value="P:regulation of cell shape"/>
    <property type="evidence" value="ECO:0007669"/>
    <property type="project" value="UniProtKB-KW"/>
</dbReference>
<dbReference type="SUPFAM" id="SSF56601">
    <property type="entry name" value="beta-lactamase/transpeptidase-like"/>
    <property type="match status" value="1"/>
</dbReference>
<dbReference type="NCBIfam" id="TIGR02074">
    <property type="entry name" value="PBP_1a_fam"/>
    <property type="match status" value="1"/>
</dbReference>
<evidence type="ECO:0000256" key="8">
    <source>
        <dbReference type="ARBA" id="ARBA00022519"/>
    </source>
</evidence>
<evidence type="ECO:0000256" key="21">
    <source>
        <dbReference type="ARBA" id="ARBA00023268"/>
    </source>
</evidence>
<dbReference type="Pfam" id="PF00912">
    <property type="entry name" value="Transgly"/>
    <property type="match status" value="1"/>
</dbReference>
<keyword evidence="7" id="KW-1003">Cell membrane</keyword>
<dbReference type="EMBL" id="LJSX01000001">
    <property type="protein sequence ID" value="KPQ12668.1"/>
    <property type="molecule type" value="Genomic_DNA"/>
</dbReference>
<feature type="domain" description="Glycosyl transferase family 51" evidence="29">
    <location>
        <begin position="59"/>
        <end position="239"/>
    </location>
</feature>
<dbReference type="PANTHER" id="PTHR32282:SF27">
    <property type="entry name" value="PENICILLIN-BINDING PROTEIN 1A"/>
    <property type="match status" value="1"/>
</dbReference>
<evidence type="ECO:0000256" key="16">
    <source>
        <dbReference type="ARBA" id="ARBA00022968"/>
    </source>
</evidence>
<dbReference type="InterPro" id="IPR023346">
    <property type="entry name" value="Lysozyme-like_dom_sf"/>
</dbReference>
<keyword evidence="15" id="KW-0133">Cell shape</keyword>
<dbReference type="EC" id="2.4.99.28" evidence="24"/>
<sequence>MRLILRFFGILFSAGFMLFLIGSAVAAVAFMHFSQDLPDHEQLAEYEPPVMSRVHAADGSLVAEYASERRLYLPIGAIPDTLKAAFLSAEDKNFYQHHGVDPEGIVRAAVANLASGGRIQQGASTITQQVAKNFLLSSEQTINRKIREALIAFRMESAFSKDTILELYLNEIFLGTLTPGRNLHGVAAAALDYFGKSVHELTLAEMAYLAALPKAPNNYHPFRREAEAVGRRNWVLDRMVDNGYVTAEEAEAAKAEPLVVNPRNVSPNTLAAGYFVEEVRREITNFYGPEKLYEGGLSVRSTLDPRMQAMARKALVDGLVRYDESRGGWRGAQEQLDLNTGEWGALLAEISALRDVDPWRLAVVLEIADGEARIGLQPERASNGEVVAERETGVIRAAGVEWTNRSVAEALDPGDVVYVEPLSGDREFRLRQVPEVSGGLVAMDPHSGRVHAIVGGFSFDQSQFNRATQARRQPGSAYKPFVYAAALDNGYTPSSIVLDGPITIDNPGSDPWSPTNYDNSFAGPRTLRYGIEFSKNLMTVRLAQNVGMPMIAEYSRRFGVYDDMAPLLSMSLGAGETTVMRMTAAYAMLVNGGKRIRPTLVDRIQDRTGETIFRHDRRECHGCVADGWSGQNEPVLIDEREQVIDPHSAYQMTSILEGVVERGTARTVQAVGKPLAGKTGTTNDARDVWFVGFSPDLAVGVYIGFDQPRSLGRRVAAGTYAAPIFRDFMAMALEDEPATPFRVPPGIKLVHVNASDGTRSGPGAPGTIREAFKPGTAPPSNLAGTGLDADWGFDSISEFDGDAGEPGPDAPPAVSEEWSPWSDVGPGDDWGVAEDAPGSSIGASGLY</sequence>
<organism evidence="31 33">
    <name type="scientific">Saliniramus fredricksonii</name>
    <dbReference type="NCBI Taxonomy" id="1653334"/>
    <lineage>
        <taxon>Bacteria</taxon>
        <taxon>Pseudomonadati</taxon>
        <taxon>Pseudomonadota</taxon>
        <taxon>Alphaproteobacteria</taxon>
        <taxon>Hyphomicrobiales</taxon>
        <taxon>Salinarimonadaceae</taxon>
        <taxon>Saliniramus</taxon>
    </lineage>
</organism>
<dbReference type="GO" id="GO:0030288">
    <property type="term" value="C:outer membrane-bounded periplasmic space"/>
    <property type="evidence" value="ECO:0007669"/>
    <property type="project" value="TreeGrafter"/>
</dbReference>
<keyword evidence="13" id="KW-0812">Transmembrane</keyword>
<keyword evidence="10" id="KW-0645">Protease</keyword>
<dbReference type="InterPro" id="IPR031376">
    <property type="entry name" value="PCB_OB"/>
</dbReference>
<evidence type="ECO:0000256" key="25">
    <source>
        <dbReference type="ARBA" id="ARBA00049902"/>
    </source>
</evidence>
<keyword evidence="9" id="KW-0121">Carboxypeptidase</keyword>
<dbReference type="Proteomes" id="UP000050497">
    <property type="component" value="Unassembled WGS sequence"/>
</dbReference>
<comment type="caution">
    <text evidence="31">The sequence shown here is derived from an EMBL/GenBank/DDBJ whole genome shotgun (WGS) entry which is preliminary data.</text>
</comment>
<dbReference type="Gene3D" id="3.40.710.10">
    <property type="entry name" value="DD-peptidase/beta-lactamase superfamily"/>
    <property type="match status" value="2"/>
</dbReference>
<comment type="catalytic activity">
    <reaction evidence="23">
        <text>Preferential cleavage: (Ac)2-L-Lys-D-Ala-|-D-Ala. Also transpeptidation of peptidyl-alanyl moieties that are N-acyl substituents of D-alanine.</text>
        <dbReference type="EC" id="3.4.16.4"/>
    </reaction>
</comment>
<accession>A0A0P7XY86</accession>
<evidence type="ECO:0000256" key="22">
    <source>
        <dbReference type="ARBA" id="ARBA00023316"/>
    </source>
</evidence>
<dbReference type="RefSeq" id="WP_083204771.1">
    <property type="nucleotide sequence ID" value="NZ_FMBM01000003.1"/>
</dbReference>
<reference evidence="32 34" key="2">
    <citation type="submission" date="2016-08" db="EMBL/GenBank/DDBJ databases">
        <authorList>
            <person name="Varghese N."/>
            <person name="Submissions Spin"/>
        </authorList>
    </citation>
    <scope>NUCLEOTIDE SEQUENCE [LARGE SCALE GENOMIC DNA]</scope>
    <source>
        <strain evidence="32 34">HL-109</strain>
    </source>
</reference>
<dbReference type="GO" id="GO:0008658">
    <property type="term" value="F:penicillin binding"/>
    <property type="evidence" value="ECO:0007669"/>
    <property type="project" value="InterPro"/>
</dbReference>
<evidence type="ECO:0000256" key="20">
    <source>
        <dbReference type="ARBA" id="ARBA00023251"/>
    </source>
</evidence>
<evidence type="ECO:0000259" key="28">
    <source>
        <dbReference type="Pfam" id="PF00905"/>
    </source>
</evidence>
<dbReference type="SUPFAM" id="SSF53955">
    <property type="entry name" value="Lysozyme-like"/>
    <property type="match status" value="1"/>
</dbReference>
<dbReference type="PANTHER" id="PTHR32282">
    <property type="entry name" value="BINDING PROTEIN TRANSPEPTIDASE, PUTATIVE-RELATED"/>
    <property type="match status" value="1"/>
</dbReference>
<comment type="catalytic activity">
    <reaction evidence="25">
        <text>[GlcNAc-(1-&gt;4)-Mur2Ac(oyl-L-Ala-gamma-D-Glu-L-Lys-D-Ala-D-Ala)](n)-di-trans,octa-cis-undecaprenyl diphosphate + beta-D-GlcNAc-(1-&gt;4)-Mur2Ac(oyl-L-Ala-gamma-D-Glu-L-Lys-D-Ala-D-Ala)-di-trans,octa-cis-undecaprenyl diphosphate = [GlcNAc-(1-&gt;4)-Mur2Ac(oyl-L-Ala-gamma-D-Glu-L-Lys-D-Ala-D-Ala)](n+1)-di-trans,octa-cis-undecaprenyl diphosphate + di-trans,octa-cis-undecaprenyl diphosphate + H(+)</text>
        <dbReference type="Rhea" id="RHEA:23708"/>
        <dbReference type="Rhea" id="RHEA-COMP:9602"/>
        <dbReference type="Rhea" id="RHEA-COMP:9603"/>
        <dbReference type="ChEBI" id="CHEBI:15378"/>
        <dbReference type="ChEBI" id="CHEBI:58405"/>
        <dbReference type="ChEBI" id="CHEBI:60033"/>
        <dbReference type="ChEBI" id="CHEBI:78435"/>
        <dbReference type="EC" id="2.4.99.28"/>
    </reaction>
</comment>
<reference evidence="31 33" key="1">
    <citation type="submission" date="2015-09" db="EMBL/GenBank/DDBJ databases">
        <title>Identification and resolution of microdiversity through metagenomic sequencing of parallel consortia.</title>
        <authorList>
            <person name="Nelson W.C."/>
            <person name="Romine M.F."/>
            <person name="Lindemann S.R."/>
        </authorList>
    </citation>
    <scope>NUCLEOTIDE SEQUENCE [LARGE SCALE GENOMIC DNA]</scope>
    <source>
        <strain evidence="31">HL-109</strain>
    </source>
</reference>
<dbReference type="InterPro" id="IPR036950">
    <property type="entry name" value="PBP_transglycosylase"/>
</dbReference>
<evidence type="ECO:0000256" key="1">
    <source>
        <dbReference type="ARBA" id="ARBA00004249"/>
    </source>
</evidence>
<proteinExistence type="inferred from homology"/>
<comment type="pathway">
    <text evidence="2">Cell wall biogenesis; peptidoglycan biosynthesis.</text>
</comment>
<dbReference type="OrthoDB" id="9766909at2"/>
<evidence type="ECO:0000256" key="19">
    <source>
        <dbReference type="ARBA" id="ARBA00023136"/>
    </source>
</evidence>
<dbReference type="GO" id="GO:0009002">
    <property type="term" value="F:serine-type D-Ala-D-Ala carboxypeptidase activity"/>
    <property type="evidence" value="ECO:0007669"/>
    <property type="project" value="UniProtKB-EC"/>
</dbReference>
<evidence type="ECO:0000256" key="4">
    <source>
        <dbReference type="ARBA" id="ARBA00007739"/>
    </source>
</evidence>
<comment type="pathway">
    <text evidence="26">Glycan biosynthesis.</text>
</comment>
<dbReference type="GO" id="GO:0071555">
    <property type="term" value="P:cell wall organization"/>
    <property type="evidence" value="ECO:0007669"/>
    <property type="project" value="UniProtKB-KW"/>
</dbReference>
<dbReference type="InterPro" id="IPR001264">
    <property type="entry name" value="Glyco_trans_51"/>
</dbReference>
<keyword evidence="21" id="KW-0511">Multifunctional enzyme</keyword>
<evidence type="ECO:0000259" key="30">
    <source>
        <dbReference type="Pfam" id="PF17092"/>
    </source>
</evidence>
<dbReference type="InterPro" id="IPR001460">
    <property type="entry name" value="PCN-bd_Tpept"/>
</dbReference>
<comment type="subcellular location">
    <subcellularLocation>
        <location evidence="1">Cell inner membrane</location>
        <topology evidence="1">Single-pass type II membrane protein</topology>
    </subcellularLocation>
</comment>
<dbReference type="GO" id="GO:0008955">
    <property type="term" value="F:peptidoglycan glycosyltransferase activity"/>
    <property type="evidence" value="ECO:0007669"/>
    <property type="project" value="UniProtKB-EC"/>
</dbReference>
<dbReference type="Gene3D" id="1.10.3810.10">
    <property type="entry name" value="Biosynthetic peptidoglycan transglycosylase-like"/>
    <property type="match status" value="1"/>
</dbReference>
<evidence type="ECO:0000256" key="15">
    <source>
        <dbReference type="ARBA" id="ARBA00022960"/>
    </source>
</evidence>
<protein>
    <recommendedName>
        <fullName evidence="6">Penicillin-binding protein 1A</fullName>
        <ecNumber evidence="24">2.4.99.28</ecNumber>
        <ecNumber evidence="5">3.4.16.4</ecNumber>
    </recommendedName>
</protein>
<evidence type="ECO:0000256" key="27">
    <source>
        <dbReference type="SAM" id="MobiDB-lite"/>
    </source>
</evidence>
<keyword evidence="19" id="KW-0472">Membrane</keyword>
<dbReference type="GO" id="GO:0046677">
    <property type="term" value="P:response to antibiotic"/>
    <property type="evidence" value="ECO:0007669"/>
    <property type="project" value="UniProtKB-KW"/>
</dbReference>
<evidence type="ECO:0000256" key="18">
    <source>
        <dbReference type="ARBA" id="ARBA00022989"/>
    </source>
</evidence>
<feature type="region of interest" description="Disordered" evidence="27">
    <location>
        <begin position="755"/>
        <end position="847"/>
    </location>
</feature>
<evidence type="ECO:0000256" key="9">
    <source>
        <dbReference type="ARBA" id="ARBA00022645"/>
    </source>
</evidence>
<evidence type="ECO:0000256" key="2">
    <source>
        <dbReference type="ARBA" id="ARBA00004752"/>
    </source>
</evidence>
<dbReference type="EC" id="3.4.16.4" evidence="5"/>
<dbReference type="AlphaFoldDB" id="A0A0P7XY86"/>
<dbReference type="InterPro" id="IPR050396">
    <property type="entry name" value="Glycosyltr_51/Transpeptidase"/>
</dbReference>
<dbReference type="UniPathway" id="UPA00219"/>
<name>A0A0P7XY86_9HYPH</name>
<evidence type="ECO:0000259" key="29">
    <source>
        <dbReference type="Pfam" id="PF00912"/>
    </source>
</evidence>
<evidence type="ECO:0000256" key="12">
    <source>
        <dbReference type="ARBA" id="ARBA00022679"/>
    </source>
</evidence>
<evidence type="ECO:0000256" key="7">
    <source>
        <dbReference type="ARBA" id="ARBA00022475"/>
    </source>
</evidence>
<keyword evidence="8" id="KW-0997">Cell inner membrane</keyword>
<keyword evidence="16" id="KW-0735">Signal-anchor</keyword>
<feature type="domain" description="Penicillin-binding protein transpeptidase" evidence="28">
    <location>
        <begin position="438"/>
        <end position="729"/>
    </location>
</feature>
<evidence type="ECO:0000256" key="11">
    <source>
        <dbReference type="ARBA" id="ARBA00022676"/>
    </source>
</evidence>
<evidence type="ECO:0000313" key="34">
    <source>
        <dbReference type="Proteomes" id="UP000182800"/>
    </source>
</evidence>
<dbReference type="Proteomes" id="UP000182800">
    <property type="component" value="Unassembled WGS sequence"/>
</dbReference>
<evidence type="ECO:0000256" key="5">
    <source>
        <dbReference type="ARBA" id="ARBA00012448"/>
    </source>
</evidence>
<evidence type="ECO:0000256" key="10">
    <source>
        <dbReference type="ARBA" id="ARBA00022670"/>
    </source>
</evidence>
<dbReference type="PATRIC" id="fig|1653334.4.peg.1922"/>
<gene>
    <name evidence="31" type="primary">mrcA</name>
    <name evidence="32" type="ORF">GA0071312_3663</name>
    <name evidence="31" type="ORF">HLUCCO17_00810</name>
</gene>
<evidence type="ECO:0000256" key="6">
    <source>
        <dbReference type="ARBA" id="ARBA00018638"/>
    </source>
</evidence>
<keyword evidence="17" id="KW-0573">Peptidoglycan synthesis</keyword>
<feature type="domain" description="Penicillin-binding protein OB-like" evidence="30">
    <location>
        <begin position="329"/>
        <end position="436"/>
    </location>
</feature>
<evidence type="ECO:0000256" key="14">
    <source>
        <dbReference type="ARBA" id="ARBA00022801"/>
    </source>
</evidence>
<dbReference type="EMBL" id="FMBM01000003">
    <property type="protein sequence ID" value="SCC82655.1"/>
    <property type="molecule type" value="Genomic_DNA"/>
</dbReference>
<evidence type="ECO:0000256" key="17">
    <source>
        <dbReference type="ARBA" id="ARBA00022984"/>
    </source>
</evidence>
<dbReference type="GO" id="GO:0005886">
    <property type="term" value="C:plasma membrane"/>
    <property type="evidence" value="ECO:0007669"/>
    <property type="project" value="UniProtKB-SubCell"/>
</dbReference>
<evidence type="ECO:0000256" key="3">
    <source>
        <dbReference type="ARBA" id="ARBA00007090"/>
    </source>
</evidence>
<dbReference type="STRING" id="1653334.GA0071312_3663"/>
<dbReference type="GO" id="GO:0009252">
    <property type="term" value="P:peptidoglycan biosynthetic process"/>
    <property type="evidence" value="ECO:0007669"/>
    <property type="project" value="UniProtKB-UniPathway"/>
</dbReference>
<evidence type="ECO:0000313" key="31">
    <source>
        <dbReference type="EMBL" id="KPQ12668.1"/>
    </source>
</evidence>
<keyword evidence="18" id="KW-1133">Transmembrane helix</keyword>
<evidence type="ECO:0000313" key="32">
    <source>
        <dbReference type="EMBL" id="SCC82655.1"/>
    </source>
</evidence>
<keyword evidence="20" id="KW-0046">Antibiotic resistance</keyword>
<evidence type="ECO:0000256" key="13">
    <source>
        <dbReference type="ARBA" id="ARBA00022692"/>
    </source>
</evidence>
<keyword evidence="12 31" id="KW-0808">Transferase</keyword>
<keyword evidence="11 31" id="KW-0328">Glycosyltransferase</keyword>
<evidence type="ECO:0000313" key="33">
    <source>
        <dbReference type="Proteomes" id="UP000050497"/>
    </source>
</evidence>
<dbReference type="FunFam" id="1.10.3810.10:FF:000003">
    <property type="entry name" value="Penicillin-binding protein 1a"/>
    <property type="match status" value="1"/>
</dbReference>
<comment type="similarity">
    <text evidence="4">In the N-terminal section; belongs to the glycosyltransferase 51 family.</text>
</comment>